<organism evidence="1 2">
    <name type="scientific">Auriscalpium vulgare</name>
    <dbReference type="NCBI Taxonomy" id="40419"/>
    <lineage>
        <taxon>Eukaryota</taxon>
        <taxon>Fungi</taxon>
        <taxon>Dikarya</taxon>
        <taxon>Basidiomycota</taxon>
        <taxon>Agaricomycotina</taxon>
        <taxon>Agaricomycetes</taxon>
        <taxon>Russulales</taxon>
        <taxon>Auriscalpiaceae</taxon>
        <taxon>Auriscalpium</taxon>
    </lineage>
</organism>
<protein>
    <submittedName>
        <fullName evidence="1">Uncharacterized protein</fullName>
    </submittedName>
</protein>
<evidence type="ECO:0000313" key="2">
    <source>
        <dbReference type="Proteomes" id="UP000814033"/>
    </source>
</evidence>
<proteinExistence type="predicted"/>
<evidence type="ECO:0000313" key="1">
    <source>
        <dbReference type="EMBL" id="KAI0043232.1"/>
    </source>
</evidence>
<accession>A0ACB8RH52</accession>
<keyword evidence="2" id="KW-1185">Reference proteome</keyword>
<sequence>MPQPPPRSFSDRPVRPGAFSEARATFDIRESSVYCPADGGMWDESRLADYVPVYPEDATYSPVVNADGRLAQHEFSRVAQLLDLSRPWRAWAWTGGQDDPARVLLTTSHFRTINWTTRVDNIHPPFMQALMDEYSHWEGVAKQAAAKLAWHRLRLQDESFASWDDLNDWQWSQHTLEHLVAVEARLQRSIAEFRGYALWADFLLAQRDGRIAAVEPVMPVVGCWVSASDTGNWMDLAHAGVPCWRRIPAPPRYPAARLVTRSPLPPDLSTELWDDEVHHVQPRSTMGKRRRRALEQADLERDRGHDLLADDLLLIADGHHPPRPDASDEQYWEEVADARRYSTLAPDAPAPPQLPYFDHLAPTAPPADLRTSSPNRGRRQQRAQTRAQPFVARDDRHWRDRSSSPPRRRSVSRHWSPPRHQYARRRSSSRHWSPSRRSQVSYDRGRTRSPSRGRSPNSHSPSPRGSARASRPSFRNPSSPTRSPSAIQSPAPTAQRVPDRARSRSVSSAISMASPEPPSPPHASVPRRSPSPPPRLSLSRRLRSASPRAAPVSPAETSSERQSPGLAATPSPVPLLRRLGGGGLASRIAMEDEDAIDVSPSPDPDSAASLPLATPPPPSPSPPPVLPLHAREPVLFAAPHVVPDLRGQPVLTTVPVFGEEVAAFLSDQWLSSTDVSYSLATWEMHGSTLAPFIGNVTLLPVPPMVQLNSLLHVYHWRSMRNHVASILDLRPPTEWEGGKSTWWRNRLKGKGPSAAVFKGDPHSHPAAEDLARLTDKEGVPWIRLSDEDVDMLRWEVRTFLFRRDFERLILLRHPSQPLVTGNHAALVALRARLRRVWGPGPTFFPRAHEPRWLDHPDELFARRAWRGFGYLLLDVLPPTQSTAMLFAMGGSVTEMTTILLNTYSIAFRTIFNREPITFVGR</sequence>
<gene>
    <name evidence="1" type="ORF">FA95DRAFT_1609569</name>
</gene>
<reference evidence="1" key="1">
    <citation type="submission" date="2021-02" db="EMBL/GenBank/DDBJ databases">
        <authorList>
            <consortium name="DOE Joint Genome Institute"/>
            <person name="Ahrendt S."/>
            <person name="Looney B.P."/>
            <person name="Miyauchi S."/>
            <person name="Morin E."/>
            <person name="Drula E."/>
            <person name="Courty P.E."/>
            <person name="Chicoki N."/>
            <person name="Fauchery L."/>
            <person name="Kohler A."/>
            <person name="Kuo A."/>
            <person name="Labutti K."/>
            <person name="Pangilinan J."/>
            <person name="Lipzen A."/>
            <person name="Riley R."/>
            <person name="Andreopoulos W."/>
            <person name="He G."/>
            <person name="Johnson J."/>
            <person name="Barry K.W."/>
            <person name="Grigoriev I.V."/>
            <person name="Nagy L."/>
            <person name="Hibbett D."/>
            <person name="Henrissat B."/>
            <person name="Matheny P.B."/>
            <person name="Labbe J."/>
            <person name="Martin F."/>
        </authorList>
    </citation>
    <scope>NUCLEOTIDE SEQUENCE</scope>
    <source>
        <strain evidence="1">FP105234-sp</strain>
    </source>
</reference>
<reference evidence="1" key="2">
    <citation type="journal article" date="2022" name="New Phytol.">
        <title>Evolutionary transition to the ectomycorrhizal habit in the genomes of a hyperdiverse lineage of mushroom-forming fungi.</title>
        <authorList>
            <person name="Looney B."/>
            <person name="Miyauchi S."/>
            <person name="Morin E."/>
            <person name="Drula E."/>
            <person name="Courty P.E."/>
            <person name="Kohler A."/>
            <person name="Kuo A."/>
            <person name="LaButti K."/>
            <person name="Pangilinan J."/>
            <person name="Lipzen A."/>
            <person name="Riley R."/>
            <person name="Andreopoulos W."/>
            <person name="He G."/>
            <person name="Johnson J."/>
            <person name="Nolan M."/>
            <person name="Tritt A."/>
            <person name="Barry K.W."/>
            <person name="Grigoriev I.V."/>
            <person name="Nagy L.G."/>
            <person name="Hibbett D."/>
            <person name="Henrissat B."/>
            <person name="Matheny P.B."/>
            <person name="Labbe J."/>
            <person name="Martin F.M."/>
        </authorList>
    </citation>
    <scope>NUCLEOTIDE SEQUENCE</scope>
    <source>
        <strain evidence="1">FP105234-sp</strain>
    </source>
</reference>
<comment type="caution">
    <text evidence="1">The sequence shown here is derived from an EMBL/GenBank/DDBJ whole genome shotgun (WGS) entry which is preliminary data.</text>
</comment>
<dbReference type="EMBL" id="MU276028">
    <property type="protein sequence ID" value="KAI0043232.1"/>
    <property type="molecule type" value="Genomic_DNA"/>
</dbReference>
<name>A0ACB8RH52_9AGAM</name>
<dbReference type="Proteomes" id="UP000814033">
    <property type="component" value="Unassembled WGS sequence"/>
</dbReference>